<dbReference type="InterPro" id="IPR036736">
    <property type="entry name" value="ACP-like_sf"/>
</dbReference>
<dbReference type="EMBL" id="LT607733">
    <property type="protein sequence ID" value="SCG19516.1"/>
    <property type="molecule type" value="Genomic_DNA"/>
</dbReference>
<name>A0A1C5GK71_MICEH</name>
<proteinExistence type="predicted"/>
<dbReference type="Pfam" id="PF00550">
    <property type="entry name" value="PP-binding"/>
    <property type="match status" value="1"/>
</dbReference>
<feature type="domain" description="Carrier" evidence="1">
    <location>
        <begin position="15"/>
        <end position="91"/>
    </location>
</feature>
<accession>A0A1C5GK71</accession>
<dbReference type="PROSITE" id="PS50075">
    <property type="entry name" value="CARRIER"/>
    <property type="match status" value="1"/>
</dbReference>
<dbReference type="Gene3D" id="1.10.1200.10">
    <property type="entry name" value="ACP-like"/>
    <property type="match status" value="1"/>
</dbReference>
<reference evidence="2 3" key="1">
    <citation type="submission" date="2016-06" db="EMBL/GenBank/DDBJ databases">
        <authorList>
            <person name="Kjaerup R.B."/>
            <person name="Dalgaard T.S."/>
            <person name="Juul-Madsen H.R."/>
        </authorList>
    </citation>
    <scope>NUCLEOTIDE SEQUENCE [LARGE SCALE GENOMIC DNA]</scope>
    <source>
        <strain evidence="2 3">DSM 43913</strain>
    </source>
</reference>
<gene>
    <name evidence="2" type="ORF">GA0070610_5891</name>
</gene>
<evidence type="ECO:0000313" key="3">
    <source>
        <dbReference type="Proteomes" id="UP000198251"/>
    </source>
</evidence>
<dbReference type="InterPro" id="IPR009081">
    <property type="entry name" value="PP-bd_ACP"/>
</dbReference>
<keyword evidence="3" id="KW-1185">Reference proteome</keyword>
<dbReference type="Proteomes" id="UP000198251">
    <property type="component" value="Chromosome I"/>
</dbReference>
<evidence type="ECO:0000259" key="1">
    <source>
        <dbReference type="PROSITE" id="PS50075"/>
    </source>
</evidence>
<organism evidence="2 3">
    <name type="scientific">Micromonospora echinofusca</name>
    <dbReference type="NCBI Taxonomy" id="47858"/>
    <lineage>
        <taxon>Bacteria</taxon>
        <taxon>Bacillati</taxon>
        <taxon>Actinomycetota</taxon>
        <taxon>Actinomycetes</taxon>
        <taxon>Micromonosporales</taxon>
        <taxon>Micromonosporaceae</taxon>
        <taxon>Micromonospora</taxon>
    </lineage>
</organism>
<evidence type="ECO:0000313" key="2">
    <source>
        <dbReference type="EMBL" id="SCG19516.1"/>
    </source>
</evidence>
<dbReference type="RefSeq" id="WP_089002967.1">
    <property type="nucleotide sequence ID" value="NZ_JBFAAC010000002.1"/>
</dbReference>
<dbReference type="GeneID" id="95805532"/>
<dbReference type="AlphaFoldDB" id="A0A1C5GK71"/>
<dbReference type="SUPFAM" id="SSF47336">
    <property type="entry name" value="ACP-like"/>
    <property type="match status" value="1"/>
</dbReference>
<protein>
    <submittedName>
        <fullName evidence="2">Phosphopantetheine attachment site</fullName>
    </submittedName>
</protein>
<sequence length="95" mass="10000">MGTHPAPGGASAPGTDIPSVEEQITAIWREALDVPSGAEHATFFELGGQSITALLIIAWLEDELGITSVGVDQLFDDPDLDTFIRQVVVTLEPAA</sequence>